<keyword evidence="7" id="KW-1185">Reference proteome</keyword>
<keyword evidence="2 4" id="KW-0732">Signal</keyword>
<feature type="domain" description="Leucine-binding protein" evidence="5">
    <location>
        <begin position="30"/>
        <end position="372"/>
    </location>
</feature>
<feature type="signal peptide" evidence="4">
    <location>
        <begin position="1"/>
        <end position="24"/>
    </location>
</feature>
<gene>
    <name evidence="6" type="ORF">J5Y10_25600</name>
</gene>
<reference evidence="6" key="1">
    <citation type="submission" date="2021-03" db="EMBL/GenBank/DDBJ databases">
        <authorList>
            <person name="So Y."/>
        </authorList>
    </citation>
    <scope>NUCLEOTIDE SEQUENCE</scope>
    <source>
        <strain evidence="6">SG15</strain>
    </source>
</reference>
<dbReference type="GO" id="GO:0006865">
    <property type="term" value="P:amino acid transport"/>
    <property type="evidence" value="ECO:0007669"/>
    <property type="project" value="UniProtKB-KW"/>
</dbReference>
<dbReference type="PANTHER" id="PTHR30483:SF6">
    <property type="entry name" value="PERIPLASMIC BINDING PROTEIN OF ABC TRANSPORTER FOR NATURAL AMINO ACIDS"/>
    <property type="match status" value="1"/>
</dbReference>
<keyword evidence="3" id="KW-0029">Amino-acid transport</keyword>
<dbReference type="Gene3D" id="3.40.50.2300">
    <property type="match status" value="2"/>
</dbReference>
<dbReference type="Pfam" id="PF13458">
    <property type="entry name" value="Peripla_BP_6"/>
    <property type="match status" value="1"/>
</dbReference>
<dbReference type="InterPro" id="IPR051010">
    <property type="entry name" value="BCAA_transport"/>
</dbReference>
<proteinExistence type="inferred from homology"/>
<dbReference type="Proteomes" id="UP000677537">
    <property type="component" value="Unassembled WGS sequence"/>
</dbReference>
<keyword evidence="3" id="KW-0813">Transport</keyword>
<dbReference type="AlphaFoldDB" id="A0A940S8K1"/>
<evidence type="ECO:0000256" key="1">
    <source>
        <dbReference type="ARBA" id="ARBA00010062"/>
    </source>
</evidence>
<comment type="similarity">
    <text evidence="1">Belongs to the leucine-binding protein family.</text>
</comment>
<dbReference type="RefSeq" id="WP_209376975.1">
    <property type="nucleotide sequence ID" value="NZ_JAGIZA010000029.1"/>
</dbReference>
<dbReference type="InterPro" id="IPR028082">
    <property type="entry name" value="Peripla_BP_I"/>
</dbReference>
<dbReference type="PANTHER" id="PTHR30483">
    <property type="entry name" value="LEUCINE-SPECIFIC-BINDING PROTEIN"/>
    <property type="match status" value="1"/>
</dbReference>
<evidence type="ECO:0000256" key="2">
    <source>
        <dbReference type="ARBA" id="ARBA00022729"/>
    </source>
</evidence>
<sequence>MSSSITKRGLLASSLAMGSIRASAQGTAPTIRLGILNDQSSTYRDNGGPGSVACVRLAVSELAAKLGLNVEIISADHQNKPDVAAGIARQWLDQGVDALCDIQGSAIALAVNNIVRERDKVMLGFNIGSAEVTGKSCTPNIVHFAYDSYMLARVAGTTLVRDGGDTWFFIRADYTFGRALQDDATVFINRAGGRVIGSVALPFPTTDFASALVQAQGSRAKVIGLANAGDDLVNAVKQAGEFGVTRRGTRLAAMLIFINNVHAIGLRAAQGLVLTETFYWDMNDKTRAFTRRVFDAGFSRNLRPNMSQAACYAGTLHYLKAVASLGAAEAKRSGAAVVARMKQMPMEDDIYGQAAIREDGRAVSPAYLFEVKKPEESKGDWDYYKLLQTVPAEQAWRPLSEGGCSLVRS</sequence>
<evidence type="ECO:0000259" key="5">
    <source>
        <dbReference type="Pfam" id="PF13458"/>
    </source>
</evidence>
<dbReference type="EMBL" id="JAGIZA010000029">
    <property type="protein sequence ID" value="MBP0496184.1"/>
    <property type="molecule type" value="Genomic_DNA"/>
</dbReference>
<dbReference type="InterPro" id="IPR028081">
    <property type="entry name" value="Leu-bd"/>
</dbReference>
<evidence type="ECO:0000256" key="4">
    <source>
        <dbReference type="SAM" id="SignalP"/>
    </source>
</evidence>
<comment type="caution">
    <text evidence="6">The sequence shown here is derived from an EMBL/GenBank/DDBJ whole genome shotgun (WGS) entry which is preliminary data.</text>
</comment>
<dbReference type="CDD" id="cd06327">
    <property type="entry name" value="PBP1_SBP-like"/>
    <property type="match status" value="1"/>
</dbReference>
<feature type="chain" id="PRO_5037437010" evidence="4">
    <location>
        <begin position="25"/>
        <end position="409"/>
    </location>
</feature>
<accession>A0A940S8K1</accession>
<evidence type="ECO:0000256" key="3">
    <source>
        <dbReference type="ARBA" id="ARBA00022970"/>
    </source>
</evidence>
<evidence type="ECO:0000313" key="7">
    <source>
        <dbReference type="Proteomes" id="UP000677537"/>
    </source>
</evidence>
<organism evidence="6 7">
    <name type="scientific">Roseomonas indoligenes</name>
    <dbReference type="NCBI Taxonomy" id="2820811"/>
    <lineage>
        <taxon>Bacteria</taxon>
        <taxon>Pseudomonadati</taxon>
        <taxon>Pseudomonadota</taxon>
        <taxon>Alphaproteobacteria</taxon>
        <taxon>Acetobacterales</taxon>
        <taxon>Roseomonadaceae</taxon>
        <taxon>Roseomonas</taxon>
    </lineage>
</organism>
<protein>
    <submittedName>
        <fullName evidence="6">ABC transporter substrate-binding protein</fullName>
    </submittedName>
</protein>
<evidence type="ECO:0000313" key="6">
    <source>
        <dbReference type="EMBL" id="MBP0496184.1"/>
    </source>
</evidence>
<name>A0A940S8K1_9PROT</name>
<dbReference type="SUPFAM" id="SSF53822">
    <property type="entry name" value="Periplasmic binding protein-like I"/>
    <property type="match status" value="1"/>
</dbReference>